<name>A0A6I3USQ8_STREE</name>
<dbReference type="EC" id="4.3.2.2" evidence="3"/>
<organism evidence="3 4">
    <name type="scientific">Streptococcus pneumoniae</name>
    <dbReference type="NCBI Taxonomy" id="1313"/>
    <lineage>
        <taxon>Bacteria</taxon>
        <taxon>Bacillati</taxon>
        <taxon>Bacillota</taxon>
        <taxon>Bacilli</taxon>
        <taxon>Lactobacillales</taxon>
        <taxon>Streptococcaceae</taxon>
        <taxon>Streptococcus</taxon>
    </lineage>
</organism>
<accession>A0A6I3USQ8</accession>
<keyword evidence="1 3" id="KW-0456">Lyase</keyword>
<sequence>QVDFKPLLEADPEVTSRLTQDEIDEIFNPAYYTKRVDDIFERIGLGD</sequence>
<protein>
    <submittedName>
        <fullName evidence="3">Adenylosuccinate lyase</fullName>
        <ecNumber evidence="3">4.3.2.2</ecNumber>
    </submittedName>
</protein>
<dbReference type="GO" id="GO:0016829">
    <property type="term" value="F:lyase activity"/>
    <property type="evidence" value="ECO:0007669"/>
    <property type="project" value="UniProtKB-KW"/>
</dbReference>
<proteinExistence type="predicted"/>
<reference evidence="3 4" key="1">
    <citation type="submission" date="2019-11" db="EMBL/GenBank/DDBJ databases">
        <title>Growth characteristics of pneumococcus vary with the chemical composition of the capsule and with environmental conditions.</title>
        <authorList>
            <person name="Tothpal A."/>
            <person name="Desobry K."/>
            <person name="Joshi S."/>
            <person name="Wyllie A.L."/>
            <person name="Weinberger D.M."/>
        </authorList>
    </citation>
    <scope>NUCLEOTIDE SEQUENCE [LARGE SCALE GENOMIC DNA]</scope>
    <source>
        <strain evidence="4">pnumococcus19F</strain>
    </source>
</reference>
<dbReference type="SMART" id="SM00998">
    <property type="entry name" value="ADSL_C"/>
    <property type="match status" value="1"/>
</dbReference>
<dbReference type="InterPro" id="IPR008948">
    <property type="entry name" value="L-Aspartase-like"/>
</dbReference>
<dbReference type="SUPFAM" id="SSF48557">
    <property type="entry name" value="L-aspartase-like"/>
    <property type="match status" value="1"/>
</dbReference>
<feature type="domain" description="Adenylosuccinate lyase C-terminal" evidence="2">
    <location>
        <begin position="2"/>
        <end position="44"/>
    </location>
</feature>
<dbReference type="InterPro" id="IPR019468">
    <property type="entry name" value="AdenyloSucc_lyase_C"/>
</dbReference>
<comment type="caution">
    <text evidence="3">The sequence shown here is derived from an EMBL/GenBank/DDBJ whole genome shotgun (WGS) entry which is preliminary data.</text>
</comment>
<dbReference type="AlphaFoldDB" id="A0A6I3USQ8"/>
<evidence type="ECO:0000259" key="2">
    <source>
        <dbReference type="SMART" id="SM00998"/>
    </source>
</evidence>
<dbReference type="EMBL" id="WNIA01000500">
    <property type="protein sequence ID" value="MTV99955.1"/>
    <property type="molecule type" value="Genomic_DNA"/>
</dbReference>
<evidence type="ECO:0000313" key="3">
    <source>
        <dbReference type="EMBL" id="MTV99955.1"/>
    </source>
</evidence>
<evidence type="ECO:0000256" key="1">
    <source>
        <dbReference type="ARBA" id="ARBA00023239"/>
    </source>
</evidence>
<dbReference type="Proteomes" id="UP000437160">
    <property type="component" value="Unassembled WGS sequence"/>
</dbReference>
<gene>
    <name evidence="3" type="ORF">GM536_13130</name>
</gene>
<feature type="non-terminal residue" evidence="3">
    <location>
        <position position="1"/>
    </location>
</feature>
<evidence type="ECO:0000313" key="4">
    <source>
        <dbReference type="Proteomes" id="UP000437160"/>
    </source>
</evidence>
<dbReference type="Gene3D" id="1.10.40.30">
    <property type="entry name" value="Fumarase/aspartase (C-terminal domain)"/>
    <property type="match status" value="1"/>
</dbReference>
<dbReference type="Pfam" id="PF10397">
    <property type="entry name" value="ADSL_C"/>
    <property type="match status" value="1"/>
</dbReference>